<dbReference type="InterPro" id="IPR036388">
    <property type="entry name" value="WH-like_DNA-bd_sf"/>
</dbReference>
<dbReference type="Gene3D" id="1.10.10.10">
    <property type="entry name" value="Winged helix-like DNA-binding domain superfamily/Winged helix DNA-binding domain"/>
    <property type="match status" value="1"/>
</dbReference>
<feature type="compositionally biased region" description="Low complexity" evidence="4">
    <location>
        <begin position="679"/>
        <end position="701"/>
    </location>
</feature>
<protein>
    <submittedName>
        <fullName evidence="7">AfsR/SARP family transcriptional regulator</fullName>
    </submittedName>
</protein>
<dbReference type="Gene3D" id="3.40.50.300">
    <property type="entry name" value="P-loop containing nucleotide triphosphate hydrolases"/>
    <property type="match status" value="1"/>
</dbReference>
<dbReference type="SMART" id="SM01043">
    <property type="entry name" value="BTAD"/>
    <property type="match status" value="1"/>
</dbReference>
<feature type="compositionally biased region" description="Polar residues" evidence="4">
    <location>
        <begin position="706"/>
        <end position="719"/>
    </location>
</feature>
<feature type="region of interest" description="Disordered" evidence="4">
    <location>
        <begin position="666"/>
        <end position="769"/>
    </location>
</feature>
<proteinExistence type="inferred from homology"/>
<dbReference type="InterPro" id="IPR016032">
    <property type="entry name" value="Sig_transdc_resp-reg_C-effctor"/>
</dbReference>
<dbReference type="Gene3D" id="1.25.40.10">
    <property type="entry name" value="Tetratricopeptide repeat domain"/>
    <property type="match status" value="1"/>
</dbReference>
<evidence type="ECO:0000259" key="5">
    <source>
        <dbReference type="SMART" id="SM00862"/>
    </source>
</evidence>
<keyword evidence="2" id="KW-0902">Two-component regulatory system</keyword>
<dbReference type="PANTHER" id="PTHR47691">
    <property type="entry name" value="REGULATOR-RELATED"/>
    <property type="match status" value="1"/>
</dbReference>
<evidence type="ECO:0000313" key="8">
    <source>
        <dbReference type="Proteomes" id="UP001432166"/>
    </source>
</evidence>
<dbReference type="PRINTS" id="PR00364">
    <property type="entry name" value="DISEASERSIST"/>
</dbReference>
<sequence>MDGDARLRITLLGALQASVSRGDGAALPVPGARLQALLVRLALAGGRAVAQGVLVDAIWAEDPPAGPAHALQALVSRLRRTLGSAALVTQLAGGYLLDVAAADVDALRFEQLAAAGRDRLRAGDPRGAATVLGEALALWGDRAGTEPAVVATVAPAAATRLAHVSVEAVADLAEAELTLHPGDHADTAAARLTALLADHPLHERAAALLMDALAAQGRRAEALALYERVRRTLADDLGTDPGTALRERHLRLLRPERSPRPERSGRPEQSAPGADAVRTGPGNLPAPWTSFIGRDDDLARIETLLAAGRLVTVVGPGGAGKTRLAIEAARRHRHAYRDGAWLADLAPVTEPAKVGAALLAAIGSRGGTVFEAGNRGEGDDLDVLVERLRGRESLLLVDNCEHLIEPVAHLVAALLSRCSGLRVLATGREPLAVDGEALVPLGPLALPGPHDDVGQARRAASVRLFAERAAAVRPGFEVDGTTLAEVRRVVRGLDGMPLALELAAARLRTLSLPELADGLSDRFALLGTGSRSALPRHRTLRAVIAWSWDLLSGHERTVADRVSVLPGGVTVASATALCAGTAVPPAEIPALLAALVDRSLLHLAPQPPTPTPTGPGADAPAFAPVSPGLGGGGASAFAPALPGPGAGDAPAFAPVSPGLGGGGASAFAPALPGPGGGSPSAAPADGPSPSATGASGYPPSADGRAPSSSGRAPSTSGGTRSADDRTPSGSGRASSGSGGLPAGSGRASSDPGRPPASFGRASSTSGWGDSLSARRVPLFGGSAVSGVAVPVPVPGRYRMLETLREYGTGRLVEADGLGAVRDLAADHFADLLARCEPLLRGPGQTAAVRIIRAEYDNTLAALRRRCDKGDADGAVSLALNLTWYWQMLGLHSDAAYWLGEALAVPGGGATPDRDCARAIHLLNRIGTRPGASAEPAADDRARIREVADRLLAYPELPGPYGALAALPLAFLRGEGAVPAIVGRLADGDDVWLAGMARMFRAQFAENAGLLDEVRPEVEAALACFRQVGDRWGLADALPMRALLRQYDDDLDGALADLREARSLAGEFGPLSLGDEVFGDLRWIDLHLRRGDTDVVSATIDSARERALRANSPETRFLVDAWEAVLRVRLGDLDRARDLLDGAERGLYADPPPSAGARAFPGDHARALVGSARAALCLQTGDTAGARQALVRAYAAALETGDLPNLSLVAVTVAALAEARGCPREAAVLLGAAARLRGAHDRTDRQVRDLTRRGRAALGAAAFAAAYEQGWDLDARTATTVVDPARLPG</sequence>
<reference evidence="7" key="1">
    <citation type="submission" date="2022-10" db="EMBL/GenBank/DDBJ databases">
        <title>The complete genomes of actinobacterial strains from the NBC collection.</title>
        <authorList>
            <person name="Joergensen T.S."/>
            <person name="Alvarez Arevalo M."/>
            <person name="Sterndorff E.B."/>
            <person name="Faurdal D."/>
            <person name="Vuksanovic O."/>
            <person name="Mourched A.-S."/>
            <person name="Charusanti P."/>
            <person name="Shaw S."/>
            <person name="Blin K."/>
            <person name="Weber T."/>
        </authorList>
    </citation>
    <scope>NUCLEOTIDE SEQUENCE</scope>
    <source>
        <strain evidence="7">NBC_00189</strain>
    </source>
</reference>
<evidence type="ECO:0000256" key="4">
    <source>
        <dbReference type="SAM" id="MobiDB-lite"/>
    </source>
</evidence>
<feature type="domain" description="Bacterial transcriptional activator" evidence="6">
    <location>
        <begin position="104"/>
        <end position="253"/>
    </location>
</feature>
<feature type="compositionally biased region" description="Basic and acidic residues" evidence="4">
    <location>
        <begin position="253"/>
        <end position="266"/>
    </location>
</feature>
<dbReference type="SUPFAM" id="SSF46894">
    <property type="entry name" value="C-terminal effector domain of the bipartite response regulators"/>
    <property type="match status" value="1"/>
</dbReference>
<keyword evidence="8" id="KW-1185">Reference proteome</keyword>
<evidence type="ECO:0000313" key="7">
    <source>
        <dbReference type="EMBL" id="WTP49351.1"/>
    </source>
</evidence>
<evidence type="ECO:0000256" key="2">
    <source>
        <dbReference type="ARBA" id="ARBA00023012"/>
    </source>
</evidence>
<dbReference type="SUPFAM" id="SSF52540">
    <property type="entry name" value="P-loop containing nucleoside triphosphate hydrolases"/>
    <property type="match status" value="1"/>
</dbReference>
<evidence type="ECO:0000256" key="1">
    <source>
        <dbReference type="ARBA" id="ARBA00005820"/>
    </source>
</evidence>
<organism evidence="7 8">
    <name type="scientific">Streptomyces tauricus</name>
    <dbReference type="NCBI Taxonomy" id="68274"/>
    <lineage>
        <taxon>Bacteria</taxon>
        <taxon>Bacillati</taxon>
        <taxon>Actinomycetota</taxon>
        <taxon>Actinomycetes</taxon>
        <taxon>Kitasatosporales</taxon>
        <taxon>Streptomycetaceae</taxon>
        <taxon>Streptomyces</taxon>
        <taxon>Streptomyces aurantiacus group</taxon>
    </lineage>
</organism>
<dbReference type="Proteomes" id="UP001432166">
    <property type="component" value="Chromosome"/>
</dbReference>
<gene>
    <name evidence="7" type="ORF">OG288_14190</name>
</gene>
<dbReference type="EMBL" id="CP108133">
    <property type="protein sequence ID" value="WTP49351.1"/>
    <property type="molecule type" value="Genomic_DNA"/>
</dbReference>
<dbReference type="Pfam" id="PF03704">
    <property type="entry name" value="BTAD"/>
    <property type="match status" value="1"/>
</dbReference>
<feature type="region of interest" description="Disordered" evidence="4">
    <location>
        <begin position="603"/>
        <end position="627"/>
    </location>
</feature>
<dbReference type="SUPFAM" id="SSF48452">
    <property type="entry name" value="TPR-like"/>
    <property type="match status" value="1"/>
</dbReference>
<dbReference type="InterPro" id="IPR027417">
    <property type="entry name" value="P-loop_NTPase"/>
</dbReference>
<dbReference type="SMART" id="SM00862">
    <property type="entry name" value="Trans_reg_C"/>
    <property type="match status" value="1"/>
</dbReference>
<comment type="similarity">
    <text evidence="1">Belongs to the AfsR/DnrI/RedD regulatory family.</text>
</comment>
<dbReference type="InterPro" id="IPR011990">
    <property type="entry name" value="TPR-like_helical_dom_sf"/>
</dbReference>
<feature type="compositionally biased region" description="Low complexity" evidence="4">
    <location>
        <begin position="614"/>
        <end position="627"/>
    </location>
</feature>
<accession>A0ABZ1JFL1</accession>
<feature type="domain" description="OmpR/PhoB-type" evidence="5">
    <location>
        <begin position="24"/>
        <end position="97"/>
    </location>
</feature>
<dbReference type="RefSeq" id="WP_328937579.1">
    <property type="nucleotide sequence ID" value="NZ_CP108133.1"/>
</dbReference>
<evidence type="ECO:0000259" key="6">
    <source>
        <dbReference type="SMART" id="SM01043"/>
    </source>
</evidence>
<feature type="region of interest" description="Disordered" evidence="4">
    <location>
        <begin position="252"/>
        <end position="286"/>
    </location>
</feature>
<evidence type="ECO:0000256" key="3">
    <source>
        <dbReference type="ARBA" id="ARBA00023125"/>
    </source>
</evidence>
<name>A0ABZ1JFL1_9ACTN</name>
<keyword evidence="3" id="KW-0238">DNA-binding</keyword>
<dbReference type="InterPro" id="IPR001867">
    <property type="entry name" value="OmpR/PhoB-type_DNA-bd"/>
</dbReference>
<dbReference type="PANTHER" id="PTHR47691:SF3">
    <property type="entry name" value="HTH-TYPE TRANSCRIPTIONAL REGULATOR RV0890C-RELATED"/>
    <property type="match status" value="1"/>
</dbReference>
<dbReference type="InterPro" id="IPR005158">
    <property type="entry name" value="BTAD"/>
</dbReference>